<keyword evidence="2" id="KW-1185">Reference proteome</keyword>
<gene>
    <name evidence="1" type="ORF">KSP39_PZI020320</name>
</gene>
<dbReference type="AlphaFoldDB" id="A0AAP0FWK1"/>
<reference evidence="1 2" key="1">
    <citation type="journal article" date="2022" name="Nat. Plants">
        <title>Genomes of leafy and leafless Platanthera orchids illuminate the evolution of mycoheterotrophy.</title>
        <authorList>
            <person name="Li M.H."/>
            <person name="Liu K.W."/>
            <person name="Li Z."/>
            <person name="Lu H.C."/>
            <person name="Ye Q.L."/>
            <person name="Zhang D."/>
            <person name="Wang J.Y."/>
            <person name="Li Y.F."/>
            <person name="Zhong Z.M."/>
            <person name="Liu X."/>
            <person name="Yu X."/>
            <person name="Liu D.K."/>
            <person name="Tu X.D."/>
            <person name="Liu B."/>
            <person name="Hao Y."/>
            <person name="Liao X.Y."/>
            <person name="Jiang Y.T."/>
            <person name="Sun W.H."/>
            <person name="Chen J."/>
            <person name="Chen Y.Q."/>
            <person name="Ai Y."/>
            <person name="Zhai J.W."/>
            <person name="Wu S.S."/>
            <person name="Zhou Z."/>
            <person name="Hsiao Y.Y."/>
            <person name="Wu W.L."/>
            <person name="Chen Y.Y."/>
            <person name="Lin Y.F."/>
            <person name="Hsu J.L."/>
            <person name="Li C.Y."/>
            <person name="Wang Z.W."/>
            <person name="Zhao X."/>
            <person name="Zhong W.Y."/>
            <person name="Ma X.K."/>
            <person name="Ma L."/>
            <person name="Huang J."/>
            <person name="Chen G.Z."/>
            <person name="Huang M.Z."/>
            <person name="Huang L."/>
            <person name="Peng D.H."/>
            <person name="Luo Y.B."/>
            <person name="Zou S.Q."/>
            <person name="Chen S.P."/>
            <person name="Lan S."/>
            <person name="Tsai W.C."/>
            <person name="Van de Peer Y."/>
            <person name="Liu Z.J."/>
        </authorList>
    </citation>
    <scope>NUCLEOTIDE SEQUENCE [LARGE SCALE GENOMIC DNA]</scope>
    <source>
        <strain evidence="1">Lor287</strain>
    </source>
</reference>
<comment type="caution">
    <text evidence="1">The sequence shown here is derived from an EMBL/GenBank/DDBJ whole genome shotgun (WGS) entry which is preliminary data.</text>
</comment>
<evidence type="ECO:0000313" key="2">
    <source>
        <dbReference type="Proteomes" id="UP001418222"/>
    </source>
</evidence>
<organism evidence="1 2">
    <name type="scientific">Platanthera zijinensis</name>
    <dbReference type="NCBI Taxonomy" id="2320716"/>
    <lineage>
        <taxon>Eukaryota</taxon>
        <taxon>Viridiplantae</taxon>
        <taxon>Streptophyta</taxon>
        <taxon>Embryophyta</taxon>
        <taxon>Tracheophyta</taxon>
        <taxon>Spermatophyta</taxon>
        <taxon>Magnoliopsida</taxon>
        <taxon>Liliopsida</taxon>
        <taxon>Asparagales</taxon>
        <taxon>Orchidaceae</taxon>
        <taxon>Orchidoideae</taxon>
        <taxon>Orchideae</taxon>
        <taxon>Orchidinae</taxon>
        <taxon>Platanthera</taxon>
    </lineage>
</organism>
<proteinExistence type="predicted"/>
<accession>A0AAP0FWK1</accession>
<evidence type="ECO:0000313" key="1">
    <source>
        <dbReference type="EMBL" id="KAK8921097.1"/>
    </source>
</evidence>
<name>A0AAP0FWK1_9ASPA</name>
<protein>
    <submittedName>
        <fullName evidence="1">Uncharacterized protein</fullName>
    </submittedName>
</protein>
<dbReference type="EMBL" id="JBBWWQ010000018">
    <property type="protein sequence ID" value="KAK8921097.1"/>
    <property type="molecule type" value="Genomic_DNA"/>
</dbReference>
<dbReference type="Proteomes" id="UP001418222">
    <property type="component" value="Unassembled WGS sequence"/>
</dbReference>
<sequence>MRLRSSLTDNQVTIWRRRFGLPTDFDVKIPRVEERVQNPPHGWLTISEATLRSGFRFPPCEEVIEILKFCGVPISQFTPLGVVRIMGLVILFHEHDGKLSLDCFRDWCDIRFDGGERVEIHCNIVGLILRLKRTAVTEILYLAMSRMLGACQSCGMHCLIVVGAKRGKSGSFPQC</sequence>